<reference evidence="1 2" key="1">
    <citation type="journal article" date="2018" name="Nat. Ecol. Evol.">
        <title>Pezizomycetes genomes reveal the molecular basis of ectomycorrhizal truffle lifestyle.</title>
        <authorList>
            <person name="Murat C."/>
            <person name="Payen T."/>
            <person name="Noel B."/>
            <person name="Kuo A."/>
            <person name="Morin E."/>
            <person name="Chen J."/>
            <person name="Kohler A."/>
            <person name="Krizsan K."/>
            <person name="Balestrini R."/>
            <person name="Da Silva C."/>
            <person name="Montanini B."/>
            <person name="Hainaut M."/>
            <person name="Levati E."/>
            <person name="Barry K.W."/>
            <person name="Belfiori B."/>
            <person name="Cichocki N."/>
            <person name="Clum A."/>
            <person name="Dockter R.B."/>
            <person name="Fauchery L."/>
            <person name="Guy J."/>
            <person name="Iotti M."/>
            <person name="Le Tacon F."/>
            <person name="Lindquist E.A."/>
            <person name="Lipzen A."/>
            <person name="Malagnac F."/>
            <person name="Mello A."/>
            <person name="Molinier V."/>
            <person name="Miyauchi S."/>
            <person name="Poulain J."/>
            <person name="Riccioni C."/>
            <person name="Rubini A."/>
            <person name="Sitrit Y."/>
            <person name="Splivallo R."/>
            <person name="Traeger S."/>
            <person name="Wang M."/>
            <person name="Zifcakova L."/>
            <person name="Wipf D."/>
            <person name="Zambonelli A."/>
            <person name="Paolocci F."/>
            <person name="Nowrousian M."/>
            <person name="Ottonello S."/>
            <person name="Baldrian P."/>
            <person name="Spatafora J.W."/>
            <person name="Henrissat B."/>
            <person name="Nagy L.G."/>
            <person name="Aury J.M."/>
            <person name="Wincker P."/>
            <person name="Grigoriev I.V."/>
            <person name="Bonfante P."/>
            <person name="Martin F.M."/>
        </authorList>
    </citation>
    <scope>NUCLEOTIDE SEQUENCE [LARGE SCALE GENOMIC DNA]</scope>
    <source>
        <strain evidence="1 2">ATCC MYA-4762</strain>
    </source>
</reference>
<protein>
    <submittedName>
        <fullName evidence="1">Uncharacterized protein</fullName>
    </submittedName>
</protein>
<evidence type="ECO:0000313" key="1">
    <source>
        <dbReference type="EMBL" id="RPB24255.1"/>
    </source>
</evidence>
<dbReference type="InParanoid" id="A0A3N4M1T6"/>
<keyword evidence="2" id="KW-1185">Reference proteome</keyword>
<accession>A0A3N4M1T6</accession>
<dbReference type="Proteomes" id="UP000267821">
    <property type="component" value="Unassembled WGS sequence"/>
</dbReference>
<proteinExistence type="predicted"/>
<gene>
    <name evidence="1" type="ORF">L211DRAFT_868009</name>
</gene>
<evidence type="ECO:0000313" key="2">
    <source>
        <dbReference type="Proteomes" id="UP000267821"/>
    </source>
</evidence>
<dbReference type="AlphaFoldDB" id="A0A3N4M1T6"/>
<dbReference type="EMBL" id="ML121542">
    <property type="protein sequence ID" value="RPB24255.1"/>
    <property type="molecule type" value="Genomic_DNA"/>
</dbReference>
<sequence length="156" mass="17058">MSGAPSKAATYLGGEYDEDALSDALSDIVPVLRCVGVSVQPCSCCGKLLRVVKSQLDDDTGMNDSQHPWLRIPGWESLDWRKRLHCCPADGCPGLRFGIMTSERQADSTCLRRHMTRHISLAGQYTIHIPALGIKLCSIWASYAGTKSKDNSNKCS</sequence>
<name>A0A3N4M1T6_9PEZI</name>
<organism evidence="1 2">
    <name type="scientific">Terfezia boudieri ATCC MYA-4762</name>
    <dbReference type="NCBI Taxonomy" id="1051890"/>
    <lineage>
        <taxon>Eukaryota</taxon>
        <taxon>Fungi</taxon>
        <taxon>Dikarya</taxon>
        <taxon>Ascomycota</taxon>
        <taxon>Pezizomycotina</taxon>
        <taxon>Pezizomycetes</taxon>
        <taxon>Pezizales</taxon>
        <taxon>Pezizaceae</taxon>
        <taxon>Terfezia</taxon>
    </lineage>
</organism>